<dbReference type="PaxDb" id="3218-PP1S148_61V6.1"/>
<feature type="region of interest" description="Disordered" evidence="2">
    <location>
        <begin position="308"/>
        <end position="346"/>
    </location>
</feature>
<dbReference type="GO" id="GO:0022027">
    <property type="term" value="P:interkinetic nuclear migration"/>
    <property type="evidence" value="ECO:0000318"/>
    <property type="project" value="GO_Central"/>
</dbReference>
<dbReference type="InterPro" id="IPR039893">
    <property type="entry name" value="CEP120-like"/>
</dbReference>
<dbReference type="EMBL" id="ABEU02000017">
    <property type="protein sequence ID" value="PNR35666.1"/>
    <property type="molecule type" value="Genomic_DNA"/>
</dbReference>
<dbReference type="OMA" id="CAINVEL"/>
<proteinExistence type="predicted"/>
<dbReference type="PANTHER" id="PTHR21574">
    <property type="entry name" value="CENTROSOMAL PROTEIN OF 120 KDA"/>
    <property type="match status" value="1"/>
</dbReference>
<reference evidence="3 5" key="2">
    <citation type="journal article" date="2018" name="Plant J.">
        <title>The Physcomitrella patens chromosome-scale assembly reveals moss genome structure and evolution.</title>
        <authorList>
            <person name="Lang D."/>
            <person name="Ullrich K.K."/>
            <person name="Murat F."/>
            <person name="Fuchs J."/>
            <person name="Jenkins J."/>
            <person name="Haas F.B."/>
            <person name="Piednoel M."/>
            <person name="Gundlach H."/>
            <person name="Van Bel M."/>
            <person name="Meyberg R."/>
            <person name="Vives C."/>
            <person name="Morata J."/>
            <person name="Symeonidi A."/>
            <person name="Hiss M."/>
            <person name="Muchero W."/>
            <person name="Kamisugi Y."/>
            <person name="Saleh O."/>
            <person name="Blanc G."/>
            <person name="Decker E.L."/>
            <person name="van Gessel N."/>
            <person name="Grimwood J."/>
            <person name="Hayes R.D."/>
            <person name="Graham S.W."/>
            <person name="Gunter L.E."/>
            <person name="McDaniel S.F."/>
            <person name="Hoernstein S.N.W."/>
            <person name="Larsson A."/>
            <person name="Li F.W."/>
            <person name="Perroud P.F."/>
            <person name="Phillips J."/>
            <person name="Ranjan P."/>
            <person name="Rokshar D.S."/>
            <person name="Rothfels C.J."/>
            <person name="Schneider L."/>
            <person name="Shu S."/>
            <person name="Stevenson D.W."/>
            <person name="Thummler F."/>
            <person name="Tillich M."/>
            <person name="Villarreal Aguilar J.C."/>
            <person name="Widiez T."/>
            <person name="Wong G.K."/>
            <person name="Wymore A."/>
            <person name="Zhang Y."/>
            <person name="Zimmer A.D."/>
            <person name="Quatrano R.S."/>
            <person name="Mayer K.F.X."/>
            <person name="Goodstein D."/>
            <person name="Casacuberta J.M."/>
            <person name="Vandepoele K."/>
            <person name="Reski R."/>
            <person name="Cuming A.C."/>
            <person name="Tuskan G.A."/>
            <person name="Maumus F."/>
            <person name="Salse J."/>
            <person name="Schmutz J."/>
            <person name="Rensing S.A."/>
        </authorList>
    </citation>
    <scope>NUCLEOTIDE SEQUENCE [LARGE SCALE GENOMIC DNA]</scope>
    <source>
        <strain evidence="4 5">cv. Gransden 2004</strain>
    </source>
</reference>
<feature type="compositionally biased region" description="Basic and acidic residues" evidence="2">
    <location>
        <begin position="15"/>
        <end position="25"/>
    </location>
</feature>
<dbReference type="Proteomes" id="UP000006727">
    <property type="component" value="Chromosome 17"/>
</dbReference>
<feature type="compositionally biased region" description="Basic and acidic residues" evidence="2">
    <location>
        <begin position="622"/>
        <end position="631"/>
    </location>
</feature>
<dbReference type="AlphaFoldDB" id="A0A2K1J2B7"/>
<reference evidence="3 5" key="1">
    <citation type="journal article" date="2008" name="Science">
        <title>The Physcomitrella genome reveals evolutionary insights into the conquest of land by plants.</title>
        <authorList>
            <person name="Rensing S."/>
            <person name="Lang D."/>
            <person name="Zimmer A."/>
            <person name="Terry A."/>
            <person name="Salamov A."/>
            <person name="Shapiro H."/>
            <person name="Nishiyama T."/>
            <person name="Perroud P.-F."/>
            <person name="Lindquist E."/>
            <person name="Kamisugi Y."/>
            <person name="Tanahashi T."/>
            <person name="Sakakibara K."/>
            <person name="Fujita T."/>
            <person name="Oishi K."/>
            <person name="Shin-I T."/>
            <person name="Kuroki Y."/>
            <person name="Toyoda A."/>
            <person name="Suzuki Y."/>
            <person name="Hashimoto A."/>
            <person name="Yamaguchi K."/>
            <person name="Sugano A."/>
            <person name="Kohara Y."/>
            <person name="Fujiyama A."/>
            <person name="Anterola A."/>
            <person name="Aoki S."/>
            <person name="Ashton N."/>
            <person name="Barbazuk W.B."/>
            <person name="Barker E."/>
            <person name="Bennetzen J."/>
            <person name="Bezanilla M."/>
            <person name="Blankenship R."/>
            <person name="Cho S.H."/>
            <person name="Dutcher S."/>
            <person name="Estelle M."/>
            <person name="Fawcett J.A."/>
            <person name="Gundlach H."/>
            <person name="Hanada K."/>
            <person name="Heyl A."/>
            <person name="Hicks K.A."/>
            <person name="Hugh J."/>
            <person name="Lohr M."/>
            <person name="Mayer K."/>
            <person name="Melkozernov A."/>
            <person name="Murata T."/>
            <person name="Nelson D."/>
            <person name="Pils B."/>
            <person name="Prigge M."/>
            <person name="Reiss B."/>
            <person name="Renner T."/>
            <person name="Rombauts S."/>
            <person name="Rushton P."/>
            <person name="Sanderfoot A."/>
            <person name="Schween G."/>
            <person name="Shiu S.-H."/>
            <person name="Stueber K."/>
            <person name="Theodoulou F.L."/>
            <person name="Tu H."/>
            <person name="Van de Peer Y."/>
            <person name="Verrier P.J."/>
            <person name="Waters E."/>
            <person name="Wood A."/>
            <person name="Yang L."/>
            <person name="Cove D."/>
            <person name="Cuming A."/>
            <person name="Hasebe M."/>
            <person name="Lucas S."/>
            <person name="Mishler D.B."/>
            <person name="Reski R."/>
            <person name="Grigoriev I."/>
            <person name="Quatrano R.S."/>
            <person name="Boore J.L."/>
        </authorList>
    </citation>
    <scope>NUCLEOTIDE SEQUENCE [LARGE SCALE GENOMIC DNA]</scope>
    <source>
        <strain evidence="4 5">cv. Gransden 2004</strain>
    </source>
</reference>
<evidence type="ECO:0000313" key="3">
    <source>
        <dbReference type="EMBL" id="PNR35666.1"/>
    </source>
</evidence>
<feature type="coiled-coil region" evidence="1">
    <location>
        <begin position="585"/>
        <end position="612"/>
    </location>
</feature>
<dbReference type="GO" id="GO:0005815">
    <property type="term" value="C:microtubule organizing center"/>
    <property type="evidence" value="ECO:0000318"/>
    <property type="project" value="GO_Central"/>
</dbReference>
<feature type="region of interest" description="Disordered" evidence="2">
    <location>
        <begin position="1"/>
        <end position="29"/>
    </location>
</feature>
<reference evidence="4" key="3">
    <citation type="submission" date="2020-12" db="UniProtKB">
        <authorList>
            <consortium name="EnsemblPlants"/>
        </authorList>
    </citation>
    <scope>IDENTIFICATION</scope>
</reference>
<feature type="compositionally biased region" description="Polar residues" evidence="2">
    <location>
        <begin position="316"/>
        <end position="327"/>
    </location>
</feature>
<dbReference type="PANTHER" id="PTHR21574:SF0">
    <property type="entry name" value="CENTROSOMAL PROTEIN OF 120 KDA"/>
    <property type="match status" value="1"/>
</dbReference>
<feature type="region of interest" description="Disordered" evidence="2">
    <location>
        <begin position="613"/>
        <end position="637"/>
    </location>
</feature>
<dbReference type="InParanoid" id="A0A2K1J2B7"/>
<protein>
    <submittedName>
        <fullName evidence="3 4">Uncharacterized protein</fullName>
    </submittedName>
</protein>
<feature type="coiled-coil region" evidence="1">
    <location>
        <begin position="469"/>
        <end position="550"/>
    </location>
</feature>
<dbReference type="Gramene" id="Pp3c17_990V3.1">
    <property type="protein sequence ID" value="Pp3c17_990V3.1"/>
    <property type="gene ID" value="Pp3c17_990"/>
</dbReference>
<name>A0A2K1J2B7_PHYPA</name>
<organism evidence="3">
    <name type="scientific">Physcomitrium patens</name>
    <name type="common">Spreading-leaved earth moss</name>
    <name type="synonym">Physcomitrella patens</name>
    <dbReference type="NCBI Taxonomy" id="3218"/>
    <lineage>
        <taxon>Eukaryota</taxon>
        <taxon>Viridiplantae</taxon>
        <taxon>Streptophyta</taxon>
        <taxon>Embryophyta</taxon>
        <taxon>Bryophyta</taxon>
        <taxon>Bryophytina</taxon>
        <taxon>Bryopsida</taxon>
        <taxon>Funariidae</taxon>
        <taxon>Funariales</taxon>
        <taxon>Funariaceae</taxon>
        <taxon>Physcomitrium</taxon>
    </lineage>
</organism>
<evidence type="ECO:0000313" key="4">
    <source>
        <dbReference type="EnsemblPlants" id="Pp3c17_990V3.1"/>
    </source>
</evidence>
<gene>
    <name evidence="3" type="ORF">PHYPA_021516</name>
</gene>
<dbReference type="GO" id="GO:0010564">
    <property type="term" value="P:regulation of cell cycle process"/>
    <property type="evidence" value="ECO:0000318"/>
    <property type="project" value="GO_Central"/>
</dbReference>
<keyword evidence="1" id="KW-0175">Coiled coil</keyword>
<keyword evidence="5" id="KW-1185">Reference proteome</keyword>
<evidence type="ECO:0000256" key="1">
    <source>
        <dbReference type="SAM" id="Coils"/>
    </source>
</evidence>
<sequence length="749" mass="85173">MKGWEASGVESSIEGEGRETERDSRNSGGSHVTHLFCIGINVRSFKAAQHLPLRSVNAFVRVFLPPEIVRPALEVCKLPSRVTAPLRTHPPVFVERGTEVTFTNGYVALDVPASPTGMASILALQPKLVAHVLHRDKYESDSVLGVATVPMTRLMEQPVVDSYAQVRGPSIVRGMIEDYRYEGSSGLFQFQCSTLLRATSFLTLTTDHVLQLWNAMCKVKIGSLRVVLAIDDMGIMGTSDSVNLRTGACPSFMNQLQSDDLSIAKLDDRIPAGLNHVERGMEPVHNVSEAELPGKLVEKLHVAREAPGYKTRKSSCRNGKSTSSNGSLLGDSKDGNMKSETGNDEEVVRKRPEYEMAWEFEIWRRSEEIKWLADLKQQEAIRMKALEEEWRKKEKLCIADMRNFQAEQDELEAKLRAKLLQLEKRERTLNMAEEDLVRRKEELERSYSNRTSEAQVAIMRLQSECEHRVELERSKFTALQQQYDILEQRLSTSNSSFANLEEQFREYQSAQRNTVEADLLMQIIALEQQCNNLQRKMKSVLKSRNDYKSQVLSMAKELGKLHRMREFQRPDSDANRHVFKTQSAIESQCRKAREDRLELQRLEEQLTLLQLQEQEPSNNQKEFQHSPKQVDSKSIGQETHLVSKNRLPKLILAKAKECKNGTDSFCLSISEVGAMSCYVLHLLVKMTSLWIPMFVFDDGFQFLLQNAPEKKADKSDTEHLLNQRAYLLGTGVYSVKDRIIQGLDKACTS</sequence>
<evidence type="ECO:0000313" key="5">
    <source>
        <dbReference type="Proteomes" id="UP000006727"/>
    </source>
</evidence>
<accession>A0A2K1J2B7</accession>
<dbReference type="EnsemblPlants" id="Pp3c17_990V3.1">
    <property type="protein sequence ID" value="Pp3c17_990V3.1"/>
    <property type="gene ID" value="Pp3c17_990"/>
</dbReference>
<evidence type="ECO:0000256" key="2">
    <source>
        <dbReference type="SAM" id="MobiDB-lite"/>
    </source>
</evidence>
<feature type="coiled-coil region" evidence="1">
    <location>
        <begin position="401"/>
        <end position="442"/>
    </location>
</feature>